<dbReference type="RefSeq" id="WP_206681120.1">
    <property type="nucleotide sequence ID" value="NZ_JBHSXE010000001.1"/>
</dbReference>
<feature type="domain" description="Helix-turn-helix" evidence="1">
    <location>
        <begin position="14"/>
        <end position="62"/>
    </location>
</feature>
<dbReference type="Pfam" id="PF12728">
    <property type="entry name" value="HTH_17"/>
    <property type="match status" value="1"/>
</dbReference>
<proteinExistence type="predicted"/>
<evidence type="ECO:0000313" key="3">
    <source>
        <dbReference type="Proteomes" id="UP001596380"/>
    </source>
</evidence>
<evidence type="ECO:0000259" key="1">
    <source>
        <dbReference type="Pfam" id="PF12728"/>
    </source>
</evidence>
<accession>A0ABW2CHT3</accession>
<dbReference type="NCBIfam" id="TIGR01764">
    <property type="entry name" value="excise"/>
    <property type="match status" value="1"/>
</dbReference>
<dbReference type="InterPro" id="IPR010093">
    <property type="entry name" value="SinI_DNA-bd"/>
</dbReference>
<dbReference type="InterPro" id="IPR041657">
    <property type="entry name" value="HTH_17"/>
</dbReference>
<organism evidence="2 3">
    <name type="scientific">Actinomadura yumaensis</name>
    <dbReference type="NCBI Taxonomy" id="111807"/>
    <lineage>
        <taxon>Bacteria</taxon>
        <taxon>Bacillati</taxon>
        <taxon>Actinomycetota</taxon>
        <taxon>Actinomycetes</taxon>
        <taxon>Streptosporangiales</taxon>
        <taxon>Thermomonosporaceae</taxon>
        <taxon>Actinomadura</taxon>
    </lineage>
</organism>
<dbReference type="Proteomes" id="UP001596380">
    <property type="component" value="Unassembled WGS sequence"/>
</dbReference>
<dbReference type="EMBL" id="JBHSXS010000004">
    <property type="protein sequence ID" value="MFC6880161.1"/>
    <property type="molecule type" value="Genomic_DNA"/>
</dbReference>
<keyword evidence="3" id="KW-1185">Reference proteome</keyword>
<protein>
    <submittedName>
        <fullName evidence="2">Helix-turn-helix domain-containing protein</fullName>
    </submittedName>
</protein>
<reference evidence="3" key="1">
    <citation type="journal article" date="2019" name="Int. J. Syst. Evol. Microbiol.">
        <title>The Global Catalogue of Microorganisms (GCM) 10K type strain sequencing project: providing services to taxonomists for standard genome sequencing and annotation.</title>
        <authorList>
            <consortium name="The Broad Institute Genomics Platform"/>
            <consortium name="The Broad Institute Genome Sequencing Center for Infectious Disease"/>
            <person name="Wu L."/>
            <person name="Ma J."/>
        </authorList>
    </citation>
    <scope>NUCLEOTIDE SEQUENCE [LARGE SCALE GENOMIC DNA]</scope>
    <source>
        <strain evidence="3">JCM 3369</strain>
    </source>
</reference>
<comment type="caution">
    <text evidence="2">The sequence shown here is derived from an EMBL/GenBank/DDBJ whole genome shotgun (WGS) entry which is preliminary data.</text>
</comment>
<name>A0ABW2CHT3_9ACTN</name>
<evidence type="ECO:0000313" key="2">
    <source>
        <dbReference type="EMBL" id="MFC6880161.1"/>
    </source>
</evidence>
<sequence length="64" mass="7447">MRHLTPVPDTPEPLMDVPAVAAYLNVKTSWVYDHRRELPFFKVGNQLRARRTDLDQWLTGQRAA</sequence>
<gene>
    <name evidence="2" type="ORF">ACFQKB_10335</name>
</gene>